<gene>
    <name evidence="2" type="ORF">PSALAMII_LOCUS11781</name>
</gene>
<feature type="compositionally biased region" description="Polar residues" evidence="1">
    <location>
        <begin position="60"/>
        <end position="71"/>
    </location>
</feature>
<accession>A0A9W4P1T5</accession>
<dbReference type="EMBL" id="CAJVPG010000477">
    <property type="protein sequence ID" value="CAG8432012.1"/>
    <property type="molecule type" value="Genomic_DNA"/>
</dbReference>
<dbReference type="Proteomes" id="UP001152649">
    <property type="component" value="Unassembled WGS sequence"/>
</dbReference>
<sequence>MHVVRLRARGLHTLQFSLSYSRRLLSSSAYSSSPRPATSEESTMFKKAVKDHPGGGPKPLQQTDLLRTNASAPPKSQPQSTGVKRKIETESSLGSLHSAVFFTENDFDDDIDFDEPQPPIAPSSASIITSKPVTYPSLDTQPDIDYPELPSVSQDALAPPSSMPMPWSSSPPSHYQPPVNKPRTLPWSREAKEPVVAKKESFVTPKQGVTAGIQKDSKTGRQIGTKAESSCRFLE</sequence>
<protein>
    <submittedName>
        <fullName evidence="2">Uncharacterized protein</fullName>
    </submittedName>
</protein>
<feature type="compositionally biased region" description="Low complexity" evidence="1">
    <location>
        <begin position="27"/>
        <end position="37"/>
    </location>
</feature>
<evidence type="ECO:0000313" key="3">
    <source>
        <dbReference type="Proteomes" id="UP001152649"/>
    </source>
</evidence>
<proteinExistence type="predicted"/>
<evidence type="ECO:0000313" key="2">
    <source>
        <dbReference type="EMBL" id="CAG8432012.1"/>
    </source>
</evidence>
<keyword evidence="3" id="KW-1185">Reference proteome</keyword>
<name>A0A9W4P1T5_9EURO</name>
<feature type="region of interest" description="Disordered" evidence="1">
    <location>
        <begin position="138"/>
        <end position="185"/>
    </location>
</feature>
<feature type="region of interest" description="Disordered" evidence="1">
    <location>
        <begin position="207"/>
        <end position="235"/>
    </location>
</feature>
<feature type="region of interest" description="Disordered" evidence="1">
    <location>
        <begin position="27"/>
        <end position="89"/>
    </location>
</feature>
<evidence type="ECO:0000256" key="1">
    <source>
        <dbReference type="SAM" id="MobiDB-lite"/>
    </source>
</evidence>
<comment type="caution">
    <text evidence="2">The sequence shown here is derived from an EMBL/GenBank/DDBJ whole genome shotgun (WGS) entry which is preliminary data.</text>
</comment>
<dbReference type="AlphaFoldDB" id="A0A9W4P1T5"/>
<reference evidence="2" key="1">
    <citation type="submission" date="2021-07" db="EMBL/GenBank/DDBJ databases">
        <authorList>
            <person name="Branca A.L. A."/>
        </authorList>
    </citation>
    <scope>NUCLEOTIDE SEQUENCE</scope>
</reference>
<feature type="compositionally biased region" description="Low complexity" evidence="1">
    <location>
        <begin position="164"/>
        <end position="173"/>
    </location>
</feature>
<organism evidence="2 3">
    <name type="scientific">Penicillium salamii</name>
    <dbReference type="NCBI Taxonomy" id="1612424"/>
    <lineage>
        <taxon>Eukaryota</taxon>
        <taxon>Fungi</taxon>
        <taxon>Dikarya</taxon>
        <taxon>Ascomycota</taxon>
        <taxon>Pezizomycotina</taxon>
        <taxon>Eurotiomycetes</taxon>
        <taxon>Eurotiomycetidae</taxon>
        <taxon>Eurotiales</taxon>
        <taxon>Aspergillaceae</taxon>
        <taxon>Penicillium</taxon>
    </lineage>
</organism>